<name>A0A4W6F4H2_LATCA</name>
<evidence type="ECO:0000256" key="4">
    <source>
        <dbReference type="ARBA" id="ARBA00022801"/>
    </source>
</evidence>
<dbReference type="InterPro" id="IPR011335">
    <property type="entry name" value="Restrct_endonuc-II-like"/>
</dbReference>
<dbReference type="Pfam" id="PF00271">
    <property type="entry name" value="Helicase_C"/>
    <property type="match status" value="1"/>
</dbReference>
<dbReference type="GO" id="GO:0016787">
    <property type="term" value="F:hydrolase activity"/>
    <property type="evidence" value="ECO:0007669"/>
    <property type="project" value="UniProtKB-KW"/>
</dbReference>
<evidence type="ECO:0000256" key="7">
    <source>
        <dbReference type="ARBA" id="ARBA00023242"/>
    </source>
</evidence>
<keyword evidence="4" id="KW-0378">Hydrolase</keyword>
<dbReference type="Proteomes" id="UP000694890">
    <property type="component" value="Linkage group LG19"/>
</dbReference>
<evidence type="ECO:0000256" key="2">
    <source>
        <dbReference type="ARBA" id="ARBA00009889"/>
    </source>
</evidence>
<dbReference type="InterPro" id="IPR006166">
    <property type="entry name" value="ERCC4_domain"/>
</dbReference>
<dbReference type="CDD" id="cd20077">
    <property type="entry name" value="XPF_nuclease_FANCM"/>
    <property type="match status" value="1"/>
</dbReference>
<dbReference type="InterPro" id="IPR044749">
    <property type="entry name" value="FANCM_DEXDc"/>
</dbReference>
<dbReference type="GO" id="GO:0000400">
    <property type="term" value="F:four-way junction DNA binding"/>
    <property type="evidence" value="ECO:0007669"/>
    <property type="project" value="TreeGrafter"/>
</dbReference>
<evidence type="ECO:0000259" key="9">
    <source>
        <dbReference type="PROSITE" id="PS51192"/>
    </source>
</evidence>
<dbReference type="GO" id="GO:0036297">
    <property type="term" value="P:interstrand cross-link repair"/>
    <property type="evidence" value="ECO:0007669"/>
    <property type="project" value="TreeGrafter"/>
</dbReference>
<dbReference type="GeneTree" id="ENSGT00940000156480"/>
<dbReference type="SMART" id="SM00490">
    <property type="entry name" value="HELICc"/>
    <property type="match status" value="1"/>
</dbReference>
<evidence type="ECO:0000256" key="1">
    <source>
        <dbReference type="ARBA" id="ARBA00004123"/>
    </source>
</evidence>
<dbReference type="RefSeq" id="XP_018519002.1">
    <property type="nucleotide sequence ID" value="XM_018663486.2"/>
</dbReference>
<feature type="region of interest" description="Disordered" evidence="8">
    <location>
        <begin position="859"/>
        <end position="931"/>
    </location>
</feature>
<dbReference type="InterPro" id="IPR047418">
    <property type="entry name" value="XPF_nuclease_FANCM"/>
</dbReference>
<dbReference type="InterPro" id="IPR039686">
    <property type="entry name" value="FANCM/Mph1-like_ID"/>
</dbReference>
<dbReference type="PROSITE" id="PS51192">
    <property type="entry name" value="HELICASE_ATP_BIND_1"/>
    <property type="match status" value="1"/>
</dbReference>
<feature type="region of interest" description="Disordered" evidence="8">
    <location>
        <begin position="1370"/>
        <end position="1436"/>
    </location>
</feature>
<feature type="domain" description="Helicase ATP-binding" evidence="9">
    <location>
        <begin position="165"/>
        <end position="333"/>
    </location>
</feature>
<dbReference type="InterPro" id="IPR027417">
    <property type="entry name" value="P-loop_NTPase"/>
</dbReference>
<organism evidence="11 12">
    <name type="scientific">Lates calcarifer</name>
    <name type="common">Barramundi</name>
    <name type="synonym">Holocentrus calcarifer</name>
    <dbReference type="NCBI Taxonomy" id="8187"/>
    <lineage>
        <taxon>Eukaryota</taxon>
        <taxon>Metazoa</taxon>
        <taxon>Chordata</taxon>
        <taxon>Craniata</taxon>
        <taxon>Vertebrata</taxon>
        <taxon>Euteleostomi</taxon>
        <taxon>Actinopterygii</taxon>
        <taxon>Neopterygii</taxon>
        <taxon>Teleostei</taxon>
        <taxon>Neoteleostei</taxon>
        <taxon>Acanthomorphata</taxon>
        <taxon>Carangaria</taxon>
        <taxon>Carangaria incertae sedis</taxon>
        <taxon>Centropomidae</taxon>
        <taxon>Lates</taxon>
    </lineage>
</organism>
<dbReference type="GO" id="GO:0009378">
    <property type="term" value="F:four-way junction helicase activity"/>
    <property type="evidence" value="ECO:0007669"/>
    <property type="project" value="TreeGrafter"/>
</dbReference>
<keyword evidence="6" id="KW-0067">ATP-binding</keyword>
<comment type="similarity">
    <text evidence="2">Belongs to the DEAD box helicase family. DEAH subfamily. FANCM sub-subfamily.</text>
</comment>
<evidence type="ECO:0000256" key="3">
    <source>
        <dbReference type="ARBA" id="ARBA00022741"/>
    </source>
</evidence>
<dbReference type="STRING" id="8187.ENSLCAP00010044771"/>
<dbReference type="Pfam" id="PF02732">
    <property type="entry name" value="ERCC4"/>
    <property type="match status" value="1"/>
</dbReference>
<dbReference type="Pfam" id="PF16783">
    <property type="entry name" value="FANCM-MHF_bd"/>
    <property type="match status" value="1"/>
</dbReference>
<evidence type="ECO:0000313" key="13">
    <source>
        <dbReference type="RefSeq" id="XP_018519002.1"/>
    </source>
</evidence>
<feature type="region of interest" description="Disordered" evidence="8">
    <location>
        <begin position="705"/>
        <end position="732"/>
    </location>
</feature>
<feature type="domain" description="Helicase C-terminal" evidence="10">
    <location>
        <begin position="515"/>
        <end position="687"/>
    </location>
</feature>
<feature type="compositionally biased region" description="Acidic residues" evidence="8">
    <location>
        <begin position="1613"/>
        <end position="1636"/>
    </location>
</feature>
<feature type="compositionally biased region" description="Polar residues" evidence="8">
    <location>
        <begin position="1887"/>
        <end position="1906"/>
    </location>
</feature>
<dbReference type="GO" id="GO:0005524">
    <property type="term" value="F:ATP binding"/>
    <property type="evidence" value="ECO:0007669"/>
    <property type="project" value="UniProtKB-KW"/>
</dbReference>
<dbReference type="FunFam" id="3.40.50.300:FF:000861">
    <property type="entry name" value="Fanconi anemia, complementation group M"/>
    <property type="match status" value="1"/>
</dbReference>
<comment type="subcellular location">
    <subcellularLocation>
        <location evidence="1">Nucleus</location>
    </subcellularLocation>
</comment>
<dbReference type="GO" id="GO:0043138">
    <property type="term" value="F:3'-5' DNA helicase activity"/>
    <property type="evidence" value="ECO:0007669"/>
    <property type="project" value="InterPro"/>
</dbReference>
<sequence length="2146" mass="239247">MKMSTGSNQRTLFQTWGASVSQNKVVQPKKDGEKAARRRRTTPSTAAQVATTHPPRNLLWTEIGQGSTYTAESPVRTEDPMPAYVDEDDDDDLMLVAVYEAEQSLQFGNANFFQDDNPVGTESSALSPIPSGGREYPDFPGFDSSSAKVWIYPTNYPIREYQLKISEAALFQNTLVCLPTGLGKTFIASVVMYNFYRWYPSGKIVFMAPTKPLVAQQIEACYKVMGIPQEHMAELTGSTAAKQRQEVWRSKRVFFLTPQVMVNDLSRDTCPAQQVKCVVIDEAHKALGNHAYCQVIRQLGSQTQQFRILALSATPGGDSKSVQSVISNLLISHIELRSEESPDIQAHSHQRSLEKVVVPLGEALCAHQTRYLQVLEKFMSRLVQNRVMAHKDLRTLTKYQLILARDQFRKNPPPYIKGPQQGMLEGDFALCISLYHGYELLMQMGLRSLFFYIQGIMDRSRDLSRARNELQRTPTFMDLYHEMEAMFMKPSAGPDEPFIYSHPKLEKLEGVVLQHFRQWAESSAEDNGSGPREVSTRVMIFSSFRESVQEIAAMLNRHAPLIRVMTFMGQASAGKGVKGFTQKEQLEVVHRFRQGGFNTLVSTCVGEEGLDIGEVDLIVCFDAQKNPTRLVQRMGRTGRKRQGRIVIILAEGREERTYNQSQSNKRSVYKSITGNKSGFHMYPNSPRMLPEGVNPTLHKMHITCGQFDHRESSSRRSSVRGRRSHSEGRASLIHPQNLIRQGSAMSDGFLSSAEYSLWASTMKLEEDEAHPTLKQSHFMSIPSDHPPQEEDGPPSRELSLWEWRHWQHKVLPTHVVDHSLRCNHFIKVMELIDGMREENEGECHYEQELLPYLHKADAVGNSKNGQKKQRSTKTCAKTTNNKPKPSHSALSDLECNGEEAEREKTQTTSLVSKVAVTKQRPPAEHDTEGPYDDFTDHPGPEAICPRPSKNDCPEADMDDDCVIINEDAVESERAATETVNSDTVSQRIPKIDEDEDVEVQAMFYLPKQDSALPLSSPKLLPGRDESLKVILANVAELLSRSPVSPTSDLEADMTAPSLPPSPQRLHEPFQVSFTLGVDDDDDDDEVMISDADDAPHRADSYQPKICNDWPRQEQQPVPVAAESPTWDEVFGDEEDDHQVRDDSKETDDEMSSKDKEIGEEAGKNMESLDDVRNDEMPDFTDGGVEDNRASQCSSHMDKSMDLFGDDTAFLQITIPDISTPGVTPRASPCAGDISNSTKETSNTSQVHNPMNPCSTTHTADTTHRLNTVQTGQVAHANHITHTPHAELITQNATACNTTIHYAHTSAPSETVTYNSVTDKVIAAHCQSPNVQQKAESFDRSHDYFSVNFDLGYSLEDSEDEAEVEAAPAPCMLTSPQPKKQADSPVSLPALSNSSTPYNSFTRQRTPAQFSESKLSTPQMYSEHRKREMSSPLSSPLMSKCGALPSPIMSVGVRRMPVPRPAGPNTPPSLFSLKRKQPAGCTAEAERGSGAKKSCQESVCVSDSPHHYPVGCNSDSEDDVVLLKRRHQNKVNPLSSPEVSKISSDVDSPLIVNRRRAAALNTSNETEGEAASDDDFQNESVFTCRTTAQGAERKRVQQAKAKHNVCRKGRQFLDEEAELSEDEEGADVSSDEEDGEEQNQSLDGFVVDNTHFSQGLNESEMHGVYLKSVRSPAVQGKFKMSYRNRHSINVFSQVPEMDETYAEDSFVVGSEVEEDEEEESSEEDVELMPEDSYVDGRRQYATRRRVFLHKVRAGAGAGSKSKAEAPPEQRAGVKTKRNRVIRINDSSDEETNEVNKERSLVTGGDVAVIMRPKAAKLEPSRPQQQQQKAPSSWSTSIASKVSLLSKAQRSSVTEEEQNERCRQRLENQHLLSDELDFVESVLSSENQPQAALATSSVPQPQRTTGQDVSVRESTAPPGSVCILVDSRCISTGVELMTSLRQRHAATVHVCSLDSSYFIVSNRMAVERHSQSDLATMQNRKRLAERVSSLQGLFERVCLIVEKDRTKPGETSRPFQRTRYYDSTLAGLVHTGVRLLWSDGAEESASLLADLARLEQRKGQGISVPVEVKGQHRQQALQLFLSLPSINYVHALNMSHNFRSIGQLINSSIESIQNGGCMSQSRAEEIYRFLRYSCDSFLMNTSKAGKTS</sequence>
<feature type="region of interest" description="Disordered" evidence="8">
    <location>
        <begin position="1752"/>
        <end position="1835"/>
    </location>
</feature>
<evidence type="ECO:0000313" key="12">
    <source>
        <dbReference type="Proteomes" id="UP000314980"/>
    </source>
</evidence>
<evidence type="ECO:0000256" key="8">
    <source>
        <dbReference type="SAM" id="MobiDB-lite"/>
    </source>
</evidence>
<proteinExistence type="inferred from homology"/>
<dbReference type="SMART" id="SM00487">
    <property type="entry name" value="DEXDc"/>
    <property type="match status" value="1"/>
</dbReference>
<dbReference type="InterPro" id="IPR001650">
    <property type="entry name" value="Helicase_C-like"/>
</dbReference>
<dbReference type="Gene3D" id="3.40.50.10130">
    <property type="match status" value="1"/>
</dbReference>
<keyword evidence="12" id="KW-1185">Reference proteome</keyword>
<evidence type="ECO:0000313" key="11">
    <source>
        <dbReference type="Ensembl" id="ENSLCAP00010044771.1"/>
    </source>
</evidence>
<gene>
    <name evidence="11 13" type="primary">fancm</name>
</gene>
<dbReference type="InterPro" id="IPR010994">
    <property type="entry name" value="RuvA_2-like"/>
</dbReference>
<dbReference type="Gene3D" id="3.40.50.300">
    <property type="entry name" value="P-loop containing nucleotide triphosphate hydrolases"/>
    <property type="match status" value="2"/>
</dbReference>
<feature type="compositionally biased region" description="Acidic residues" evidence="8">
    <location>
        <begin position="1077"/>
        <end position="1092"/>
    </location>
</feature>
<dbReference type="SUPFAM" id="SSF52540">
    <property type="entry name" value="P-loop containing nucleoside triphosphate hydrolases"/>
    <property type="match status" value="1"/>
</dbReference>
<dbReference type="GO" id="GO:0045003">
    <property type="term" value="P:double-strand break repair via synthesis-dependent strand annealing"/>
    <property type="evidence" value="ECO:0007669"/>
    <property type="project" value="TreeGrafter"/>
</dbReference>
<keyword evidence="7" id="KW-0539">Nucleus</keyword>
<dbReference type="GO" id="GO:0004518">
    <property type="term" value="F:nuclease activity"/>
    <property type="evidence" value="ECO:0007669"/>
    <property type="project" value="InterPro"/>
</dbReference>
<dbReference type="Pfam" id="PF00270">
    <property type="entry name" value="DEAD"/>
    <property type="match status" value="1"/>
</dbReference>
<feature type="compositionally biased region" description="Polar residues" evidence="8">
    <location>
        <begin position="1820"/>
        <end position="1835"/>
    </location>
</feature>
<reference evidence="13" key="2">
    <citation type="submission" date="2025-04" db="UniProtKB">
        <authorList>
            <consortium name="RefSeq"/>
        </authorList>
    </citation>
    <scope>IDENTIFICATION</scope>
    <source>
        <tissue evidence="13">Brain</tissue>
    </source>
</reference>
<keyword evidence="3" id="KW-0547">Nucleotide-binding</keyword>
<dbReference type="CTD" id="57697"/>
<dbReference type="Ensembl" id="ENSLCAT00010045875.1">
    <property type="protein sequence ID" value="ENSLCAP00010044771.1"/>
    <property type="gene ID" value="ENSLCAG00010020808.1"/>
</dbReference>
<reference evidence="12" key="1">
    <citation type="submission" date="2015-09" db="EMBL/GenBank/DDBJ databases">
        <authorList>
            <person name="Sai Rama Sridatta P."/>
        </authorList>
    </citation>
    <scope>NUCLEOTIDE SEQUENCE [LARGE SCALE GENOMIC DNA]</scope>
</reference>
<dbReference type="PROSITE" id="PS51194">
    <property type="entry name" value="HELICASE_CTER"/>
    <property type="match status" value="1"/>
</dbReference>
<dbReference type="CDD" id="cd18033">
    <property type="entry name" value="DEXDc_FANCM"/>
    <property type="match status" value="1"/>
</dbReference>
<dbReference type="CDD" id="cd18801">
    <property type="entry name" value="SF2_C_FANCM_Hef"/>
    <property type="match status" value="1"/>
</dbReference>
<dbReference type="GeneID" id="108874912"/>
<dbReference type="InterPro" id="IPR014001">
    <property type="entry name" value="Helicase_ATP-bd"/>
</dbReference>
<dbReference type="SMART" id="SM00891">
    <property type="entry name" value="ERCC4"/>
    <property type="match status" value="1"/>
</dbReference>
<dbReference type="SUPFAM" id="SSF52980">
    <property type="entry name" value="Restriction endonuclease-like"/>
    <property type="match status" value="1"/>
</dbReference>
<feature type="compositionally biased region" description="Basic and acidic residues" evidence="8">
    <location>
        <begin position="921"/>
        <end position="931"/>
    </location>
</feature>
<feature type="compositionally biased region" description="Basic and acidic residues" evidence="8">
    <location>
        <begin position="1150"/>
        <end position="1163"/>
    </location>
</feature>
<dbReference type="OrthoDB" id="6513042at2759"/>
<feature type="region of interest" description="Disordered" evidence="8">
    <location>
        <begin position="1"/>
        <end position="55"/>
    </location>
</feature>
<dbReference type="InParanoid" id="A0A4W6F4H2"/>
<dbReference type="Proteomes" id="UP000314980">
    <property type="component" value="Unassembled WGS sequence"/>
</dbReference>
<protein>
    <submittedName>
        <fullName evidence="13">Fanconi anemia group M protein</fullName>
    </submittedName>
</protein>
<dbReference type="GO" id="GO:0005634">
    <property type="term" value="C:nucleus"/>
    <property type="evidence" value="ECO:0007669"/>
    <property type="project" value="UniProtKB-SubCell"/>
</dbReference>
<dbReference type="PANTHER" id="PTHR14025:SF20">
    <property type="entry name" value="FANCONI ANEMIA GROUP M PROTEIN"/>
    <property type="match status" value="1"/>
</dbReference>
<feature type="region of interest" description="Disordered" evidence="8">
    <location>
        <begin position="1041"/>
        <end position="1173"/>
    </location>
</feature>
<feature type="compositionally biased region" description="Polar residues" evidence="8">
    <location>
        <begin position="872"/>
        <end position="883"/>
    </location>
</feature>
<dbReference type="KEGG" id="lcf:108874912"/>
<reference evidence="11" key="3">
    <citation type="submission" date="2025-05" db="UniProtKB">
        <authorList>
            <consortium name="Ensembl"/>
        </authorList>
    </citation>
    <scope>IDENTIFICATION</scope>
</reference>
<evidence type="ECO:0000259" key="10">
    <source>
        <dbReference type="PROSITE" id="PS51194"/>
    </source>
</evidence>
<feature type="region of interest" description="Disordered" evidence="8">
    <location>
        <begin position="1887"/>
        <end position="1912"/>
    </location>
</feature>
<evidence type="ECO:0000256" key="5">
    <source>
        <dbReference type="ARBA" id="ARBA00022806"/>
    </source>
</evidence>
<dbReference type="InterPro" id="IPR011545">
    <property type="entry name" value="DEAD/DEAH_box_helicase_dom"/>
</dbReference>
<keyword evidence="5" id="KW-0347">Helicase</keyword>
<feature type="region of interest" description="Disordered" evidence="8">
    <location>
        <begin position="1460"/>
        <end position="1494"/>
    </location>
</feature>
<dbReference type="PANTHER" id="PTHR14025">
    <property type="entry name" value="FANCONI ANEMIA GROUP M FANCM FAMILY MEMBER"/>
    <property type="match status" value="1"/>
</dbReference>
<evidence type="ECO:0000256" key="6">
    <source>
        <dbReference type="ARBA" id="ARBA00022840"/>
    </source>
</evidence>
<feature type="compositionally biased region" description="Polar residues" evidence="8">
    <location>
        <begin position="1389"/>
        <end position="1419"/>
    </location>
</feature>
<dbReference type="InterPro" id="IPR031879">
    <property type="entry name" value="FANCM-MHF-bd"/>
</dbReference>
<dbReference type="Gene3D" id="1.20.1320.20">
    <property type="entry name" value="hef helicase domain"/>
    <property type="match status" value="1"/>
</dbReference>
<accession>A0A4W6F4H2</accession>
<dbReference type="Gene3D" id="1.10.150.20">
    <property type="entry name" value="5' to 3' exonuclease, C-terminal subdomain"/>
    <property type="match status" value="1"/>
</dbReference>
<dbReference type="SUPFAM" id="SSF47781">
    <property type="entry name" value="RuvA domain 2-like"/>
    <property type="match status" value="1"/>
</dbReference>
<feature type="region of interest" description="Disordered" evidence="8">
    <location>
        <begin position="1612"/>
        <end position="1642"/>
    </location>
</feature>
<dbReference type="CDD" id="cd12091">
    <property type="entry name" value="FANCM_ID"/>
    <property type="match status" value="1"/>
</dbReference>
<feature type="compositionally biased region" description="Polar residues" evidence="8">
    <location>
        <begin position="1"/>
        <end position="25"/>
    </location>
</feature>